<keyword evidence="2" id="KW-1185">Reference proteome</keyword>
<dbReference type="HOGENOM" id="CLU_1104247_0_0_1"/>
<dbReference type="STRING" id="4529.A0A0E0NCQ3"/>
<dbReference type="Gramene" id="ORUFI02G11470.1">
    <property type="protein sequence ID" value="ORUFI02G11470.1"/>
    <property type="gene ID" value="ORUFI02G11470"/>
</dbReference>
<proteinExistence type="predicted"/>
<accession>A0A0E0NCQ3</accession>
<reference evidence="2" key="1">
    <citation type="submission" date="2013-06" db="EMBL/GenBank/DDBJ databases">
        <authorList>
            <person name="Zhao Q."/>
        </authorList>
    </citation>
    <scope>NUCLEOTIDE SEQUENCE</scope>
    <source>
        <strain evidence="2">cv. W1943</strain>
    </source>
</reference>
<organism evidence="1 2">
    <name type="scientific">Oryza rufipogon</name>
    <name type="common">Brownbeard rice</name>
    <name type="synonym">Asian wild rice</name>
    <dbReference type="NCBI Taxonomy" id="4529"/>
    <lineage>
        <taxon>Eukaryota</taxon>
        <taxon>Viridiplantae</taxon>
        <taxon>Streptophyta</taxon>
        <taxon>Embryophyta</taxon>
        <taxon>Tracheophyta</taxon>
        <taxon>Spermatophyta</taxon>
        <taxon>Magnoliopsida</taxon>
        <taxon>Liliopsida</taxon>
        <taxon>Poales</taxon>
        <taxon>Poaceae</taxon>
        <taxon>BOP clade</taxon>
        <taxon>Oryzoideae</taxon>
        <taxon>Oryzeae</taxon>
        <taxon>Oryzinae</taxon>
        <taxon>Oryza</taxon>
    </lineage>
</organism>
<dbReference type="Proteomes" id="UP000008022">
    <property type="component" value="Unassembled WGS sequence"/>
</dbReference>
<name>A0A0E0NCQ3_ORYRU</name>
<reference evidence="1" key="2">
    <citation type="submission" date="2015-06" db="UniProtKB">
        <authorList>
            <consortium name="EnsemblPlants"/>
        </authorList>
    </citation>
    <scope>IDENTIFICATION</scope>
</reference>
<dbReference type="EnsemblPlants" id="ORUFI02G11470.1">
    <property type="protein sequence ID" value="ORUFI02G11470.1"/>
    <property type="gene ID" value="ORUFI02G11470"/>
</dbReference>
<protein>
    <submittedName>
        <fullName evidence="1">Uncharacterized protein</fullName>
    </submittedName>
</protein>
<sequence length="252" mass="27027">MAAVPALIFAMDPGSLPHIFLMTAMASHDAQKLPPPLSIGSLTFSFRVTPQVDRTPVQWHHMQLEVLRMMKGRYCAKFIPNQNHPFPIRIVMLSALSKHNPTIDAGQYPQGPYMQYSLIDSFLAYEQKGLRADTLSAAKRWPGNGSAGGWRRSQSGNVSGVGVGPDGCAKGAGGGGSSSSLPVSTLTLPGAPPLLCGEFLSWIEVAARQRGKLRLLKQCHPIPDSPSARSGEEAGGWWNGEVLGQLSGMVVR</sequence>
<dbReference type="AlphaFoldDB" id="A0A0E0NCQ3"/>
<evidence type="ECO:0000313" key="2">
    <source>
        <dbReference type="Proteomes" id="UP000008022"/>
    </source>
</evidence>
<evidence type="ECO:0000313" key="1">
    <source>
        <dbReference type="EnsemblPlants" id="ORUFI02G11470.1"/>
    </source>
</evidence>